<keyword evidence="2" id="KW-1185">Reference proteome</keyword>
<comment type="caution">
    <text evidence="1">The sequence shown here is derived from an EMBL/GenBank/DDBJ whole genome shotgun (WGS) entry which is preliminary data.</text>
</comment>
<feature type="non-terminal residue" evidence="1">
    <location>
        <position position="1"/>
    </location>
</feature>
<reference evidence="1" key="1">
    <citation type="submission" date="2019-12" db="EMBL/GenBank/DDBJ databases">
        <authorList>
            <person name="Scholes J."/>
        </authorList>
    </citation>
    <scope>NUCLEOTIDE SEQUENCE</scope>
</reference>
<feature type="non-terminal residue" evidence="1">
    <location>
        <position position="66"/>
    </location>
</feature>
<gene>
    <name evidence="1" type="ORF">SHERM_21424</name>
</gene>
<evidence type="ECO:0000313" key="2">
    <source>
        <dbReference type="Proteomes" id="UP001153555"/>
    </source>
</evidence>
<organism evidence="1 2">
    <name type="scientific">Striga hermonthica</name>
    <name type="common">Purple witchweed</name>
    <name type="synonym">Buchnera hermonthica</name>
    <dbReference type="NCBI Taxonomy" id="68872"/>
    <lineage>
        <taxon>Eukaryota</taxon>
        <taxon>Viridiplantae</taxon>
        <taxon>Streptophyta</taxon>
        <taxon>Embryophyta</taxon>
        <taxon>Tracheophyta</taxon>
        <taxon>Spermatophyta</taxon>
        <taxon>Magnoliopsida</taxon>
        <taxon>eudicotyledons</taxon>
        <taxon>Gunneridae</taxon>
        <taxon>Pentapetalae</taxon>
        <taxon>asterids</taxon>
        <taxon>lamiids</taxon>
        <taxon>Lamiales</taxon>
        <taxon>Orobanchaceae</taxon>
        <taxon>Buchnereae</taxon>
        <taxon>Striga</taxon>
    </lineage>
</organism>
<sequence length="66" mass="7097">TPYTIQPSKNRGAKCSPFSLPLSLYHLHFFRPPSSCSYVAAYLSGVDPLGAGLPACNLTVPNQPTF</sequence>
<accession>A0A9N7N7C4</accession>
<dbReference type="EMBL" id="CACSLK010024742">
    <property type="protein sequence ID" value="CAA0824482.1"/>
    <property type="molecule type" value="Genomic_DNA"/>
</dbReference>
<protein>
    <submittedName>
        <fullName evidence="1">Uncharacterized protein</fullName>
    </submittedName>
</protein>
<proteinExistence type="predicted"/>
<name>A0A9N7N7C4_STRHE</name>
<dbReference type="AlphaFoldDB" id="A0A9N7N7C4"/>
<dbReference type="Proteomes" id="UP001153555">
    <property type="component" value="Unassembled WGS sequence"/>
</dbReference>
<evidence type="ECO:0000313" key="1">
    <source>
        <dbReference type="EMBL" id="CAA0824482.1"/>
    </source>
</evidence>